<dbReference type="GO" id="GO:0016747">
    <property type="term" value="F:acyltransferase activity, transferring groups other than amino-acyl groups"/>
    <property type="evidence" value="ECO:0007669"/>
    <property type="project" value="InterPro"/>
</dbReference>
<gene>
    <name evidence="7" type="ORF">FHS27_004335</name>
</gene>
<comment type="similarity">
    <text evidence="1">Belongs to the thiolase-like superfamily. Chalcone/stilbene synthases family.</text>
</comment>
<dbReference type="AlphaFoldDB" id="A0A7W5H805"/>
<dbReference type="SUPFAM" id="SSF53901">
    <property type="entry name" value="Thiolase-like"/>
    <property type="match status" value="2"/>
</dbReference>
<dbReference type="InterPro" id="IPR011141">
    <property type="entry name" value="Polyketide_synthase_type-III"/>
</dbReference>
<sequence length="365" mass="39218">MARILSVASAFPRHLASLEMSTFHAQRMSCRDDGEAEKVAKLYRRTGVDTRGSVLLEEPESGDVTQTFYPPMKTNPDGPTTQERNERFVRDAPPLACQAAGEAIRKSGFSAGQITHVITVTCTGFNAPGVDIELIGQLGLPATTQRIQIGFMGCHALINAMRTARGLVAADADACVLICSVELCSLHYQYGYDVQRIVSGALFADGAAAMIVAGSEFISADESAAWGTIAATGSYLIPDSRDAMTWSIGDYGFQMTLEASVPGFVERNLPAYLGEWLGAQGETFESIGGWAVHPGGVRILQAVQTAIDLDATQLDVSRRVLREHGNMSSATLGVVLEEFERTDVPRPWLMLGFGPGLEVEVALVR</sequence>
<evidence type="ECO:0000256" key="2">
    <source>
        <dbReference type="ARBA" id="ARBA00022679"/>
    </source>
</evidence>
<keyword evidence="8" id="KW-1185">Reference proteome</keyword>
<dbReference type="PIRSF" id="PIRSF000451">
    <property type="entry name" value="PKS_III"/>
    <property type="match status" value="1"/>
</dbReference>
<dbReference type="Pfam" id="PF02797">
    <property type="entry name" value="Chal_sti_synt_C"/>
    <property type="match status" value="1"/>
</dbReference>
<dbReference type="Gene3D" id="3.40.47.10">
    <property type="match status" value="2"/>
</dbReference>
<protein>
    <submittedName>
        <fullName evidence="7">Putative naringenin-chalcone synthase</fullName>
    </submittedName>
</protein>
<accession>A0A7W5H805</accession>
<feature type="region of interest" description="Disordered" evidence="4">
    <location>
        <begin position="63"/>
        <end position="82"/>
    </location>
</feature>
<evidence type="ECO:0000259" key="5">
    <source>
        <dbReference type="Pfam" id="PF00195"/>
    </source>
</evidence>
<feature type="active site" description="Acyl-thioester intermediate" evidence="3">
    <location>
        <position position="154"/>
    </location>
</feature>
<reference evidence="7 8" key="1">
    <citation type="submission" date="2020-08" db="EMBL/GenBank/DDBJ databases">
        <title>Genomic Encyclopedia of Type Strains, Phase III (KMG-III): the genomes of soil and plant-associated and newly described type strains.</title>
        <authorList>
            <person name="Whitman W."/>
        </authorList>
    </citation>
    <scope>NUCLEOTIDE SEQUENCE [LARGE SCALE GENOMIC DNA]</scope>
    <source>
        <strain evidence="7 8">CECT 8075</strain>
    </source>
</reference>
<dbReference type="RefSeq" id="WP_184306683.1">
    <property type="nucleotide sequence ID" value="NZ_JACHXU010000016.1"/>
</dbReference>
<feature type="domain" description="Chalcone/stilbene synthase C-terminal" evidence="6">
    <location>
        <begin position="235"/>
        <end position="365"/>
    </location>
</feature>
<feature type="domain" description="Chalcone/stilbene synthase N-terminal" evidence="5">
    <location>
        <begin position="2"/>
        <end position="213"/>
    </location>
</feature>
<dbReference type="InterPro" id="IPR016039">
    <property type="entry name" value="Thiolase-like"/>
</dbReference>
<evidence type="ECO:0000313" key="7">
    <source>
        <dbReference type="EMBL" id="MBB3208506.1"/>
    </source>
</evidence>
<dbReference type="Pfam" id="PF00195">
    <property type="entry name" value="Chal_sti_synt_N"/>
    <property type="match status" value="1"/>
</dbReference>
<dbReference type="CDD" id="cd00831">
    <property type="entry name" value="CHS_like"/>
    <property type="match status" value="1"/>
</dbReference>
<comment type="caution">
    <text evidence="7">The sequence shown here is derived from an EMBL/GenBank/DDBJ whole genome shotgun (WGS) entry which is preliminary data.</text>
</comment>
<evidence type="ECO:0000256" key="1">
    <source>
        <dbReference type="ARBA" id="ARBA00005531"/>
    </source>
</evidence>
<evidence type="ECO:0000259" key="6">
    <source>
        <dbReference type="Pfam" id="PF02797"/>
    </source>
</evidence>
<dbReference type="EMBL" id="JACHXU010000016">
    <property type="protein sequence ID" value="MBB3208506.1"/>
    <property type="molecule type" value="Genomic_DNA"/>
</dbReference>
<dbReference type="GO" id="GO:0030639">
    <property type="term" value="P:polyketide biosynthetic process"/>
    <property type="evidence" value="ECO:0007669"/>
    <property type="project" value="TreeGrafter"/>
</dbReference>
<evidence type="ECO:0000313" key="8">
    <source>
        <dbReference type="Proteomes" id="UP000536179"/>
    </source>
</evidence>
<dbReference type="InterPro" id="IPR001099">
    <property type="entry name" value="Chalcone/stilbene_synt_N"/>
</dbReference>
<evidence type="ECO:0000256" key="3">
    <source>
        <dbReference type="PIRSR" id="PIRSR000451-1"/>
    </source>
</evidence>
<dbReference type="PANTHER" id="PTHR11877:SF46">
    <property type="entry name" value="TYPE III POLYKETIDE SYNTHASE A"/>
    <property type="match status" value="1"/>
</dbReference>
<keyword evidence="2" id="KW-0808">Transferase</keyword>
<dbReference type="InterPro" id="IPR012328">
    <property type="entry name" value="Chalcone/stilbene_synt_C"/>
</dbReference>
<evidence type="ECO:0000256" key="4">
    <source>
        <dbReference type="SAM" id="MobiDB-lite"/>
    </source>
</evidence>
<name>A0A7W5H805_9BACT</name>
<organism evidence="7 8">
    <name type="scientific">Aporhodopirellula rubra</name>
    <dbReference type="NCBI Taxonomy" id="980271"/>
    <lineage>
        <taxon>Bacteria</taxon>
        <taxon>Pseudomonadati</taxon>
        <taxon>Planctomycetota</taxon>
        <taxon>Planctomycetia</taxon>
        <taxon>Pirellulales</taxon>
        <taxon>Pirellulaceae</taxon>
        <taxon>Aporhodopirellula</taxon>
    </lineage>
</organism>
<dbReference type="PANTHER" id="PTHR11877">
    <property type="entry name" value="HYDROXYMETHYLGLUTARYL-COA SYNTHASE"/>
    <property type="match status" value="1"/>
</dbReference>
<proteinExistence type="inferred from homology"/>
<dbReference type="Proteomes" id="UP000536179">
    <property type="component" value="Unassembled WGS sequence"/>
</dbReference>